<dbReference type="OrthoDB" id="9788881at2"/>
<dbReference type="GO" id="GO:0004803">
    <property type="term" value="F:transposase activity"/>
    <property type="evidence" value="ECO:0007669"/>
    <property type="project" value="InterPro"/>
</dbReference>
<dbReference type="SUPFAM" id="SSF143422">
    <property type="entry name" value="Transposase IS200-like"/>
    <property type="match status" value="1"/>
</dbReference>
<dbReference type="PANTHER" id="PTHR34322">
    <property type="entry name" value="TRANSPOSASE, Y1_TNP DOMAIN-CONTAINING"/>
    <property type="match status" value="1"/>
</dbReference>
<gene>
    <name evidence="2" type="ORF">SAMN02746064_02191</name>
</gene>
<name>A0A1M5A1C4_9FIRM</name>
<dbReference type="InterPro" id="IPR036515">
    <property type="entry name" value="Transposase_17_sf"/>
</dbReference>
<dbReference type="GO" id="GO:0003677">
    <property type="term" value="F:DNA binding"/>
    <property type="evidence" value="ECO:0007669"/>
    <property type="project" value="InterPro"/>
</dbReference>
<dbReference type="AlphaFoldDB" id="A0A1M5A1C4"/>
<dbReference type="EMBL" id="FQTU01000022">
    <property type="protein sequence ID" value="SHF23716.1"/>
    <property type="molecule type" value="Genomic_DNA"/>
</dbReference>
<evidence type="ECO:0000259" key="1">
    <source>
        <dbReference type="SMART" id="SM01321"/>
    </source>
</evidence>
<dbReference type="Pfam" id="PF01797">
    <property type="entry name" value="Y1_Tnp"/>
    <property type="match status" value="1"/>
</dbReference>
<proteinExistence type="predicted"/>
<organism evidence="2 3">
    <name type="scientific">Alkalibacter saccharofermentans DSM 14828</name>
    <dbReference type="NCBI Taxonomy" id="1120975"/>
    <lineage>
        <taxon>Bacteria</taxon>
        <taxon>Bacillati</taxon>
        <taxon>Bacillota</taxon>
        <taxon>Clostridia</taxon>
        <taxon>Eubacteriales</taxon>
        <taxon>Eubacteriaceae</taxon>
        <taxon>Alkalibacter</taxon>
    </lineage>
</organism>
<dbReference type="STRING" id="1120975.SAMN02746064_02191"/>
<dbReference type="SMART" id="SM01321">
    <property type="entry name" value="Y1_Tnp"/>
    <property type="match status" value="1"/>
</dbReference>
<keyword evidence="3" id="KW-1185">Reference proteome</keyword>
<dbReference type="GO" id="GO:0006313">
    <property type="term" value="P:DNA transposition"/>
    <property type="evidence" value="ECO:0007669"/>
    <property type="project" value="InterPro"/>
</dbReference>
<evidence type="ECO:0000313" key="2">
    <source>
        <dbReference type="EMBL" id="SHF23716.1"/>
    </source>
</evidence>
<protein>
    <submittedName>
        <fullName evidence="2">REP element-mobilizing transposase RayT</fullName>
    </submittedName>
</protein>
<dbReference type="PANTHER" id="PTHR34322:SF2">
    <property type="entry name" value="TRANSPOSASE IS200-LIKE DOMAIN-CONTAINING PROTEIN"/>
    <property type="match status" value="1"/>
</dbReference>
<reference evidence="2 3" key="1">
    <citation type="submission" date="2016-11" db="EMBL/GenBank/DDBJ databases">
        <authorList>
            <person name="Jaros S."/>
            <person name="Januszkiewicz K."/>
            <person name="Wedrychowicz H."/>
        </authorList>
    </citation>
    <scope>NUCLEOTIDE SEQUENCE [LARGE SCALE GENOMIC DNA]</scope>
    <source>
        <strain evidence="2 3">DSM 14828</strain>
    </source>
</reference>
<dbReference type="Proteomes" id="UP000184251">
    <property type="component" value="Unassembled WGS sequence"/>
</dbReference>
<feature type="domain" description="Transposase IS200-like" evidence="1">
    <location>
        <begin position="9"/>
        <end position="123"/>
    </location>
</feature>
<dbReference type="InterPro" id="IPR002686">
    <property type="entry name" value="Transposase_17"/>
</dbReference>
<dbReference type="RefSeq" id="WP_073272115.1">
    <property type="nucleotide sequence ID" value="NZ_FQTU01000022.1"/>
</dbReference>
<dbReference type="Gene3D" id="3.30.70.1290">
    <property type="entry name" value="Transposase IS200-like"/>
    <property type="match status" value="1"/>
</dbReference>
<sequence>MARNPREISKSRFYHILVRGSGGKDIFKDNEDKEKILSIVSRILKDNLITLYAYCIMDNHAHFVVEELDEDISAVMKRINVSYAAYHNKKHCVSGQVFYDRFKSEAIEDFKDLLKVMRFIHNNPVIGGFVEKQCDYPWSSYMEYIKERKNKLVVLDKVLKSFENSGNDRMDSFIRYMLEENNDIYMDLEESVERRIRGEVELYLQKNSIELDELGYKENNIHRDRLILAVSQKGGMSIRKTAEILNLNRGVVYKILSEHRRGK</sequence>
<accession>A0A1M5A1C4</accession>
<evidence type="ECO:0000313" key="3">
    <source>
        <dbReference type="Proteomes" id="UP000184251"/>
    </source>
</evidence>